<name>A0A2I0VUT8_9ASPA</name>
<dbReference type="InterPro" id="IPR056924">
    <property type="entry name" value="SH3_Tf2-1"/>
</dbReference>
<dbReference type="Pfam" id="PF24626">
    <property type="entry name" value="SH3_Tf2-1"/>
    <property type="match status" value="1"/>
</dbReference>
<dbReference type="EMBL" id="KZ503216">
    <property type="protein sequence ID" value="PKU67182.1"/>
    <property type="molecule type" value="Genomic_DNA"/>
</dbReference>
<evidence type="ECO:0000313" key="3">
    <source>
        <dbReference type="Proteomes" id="UP000233837"/>
    </source>
</evidence>
<sequence length="172" mass="19116">MLSTAEFAYNSMVNRSTVKSPFSIVYTKLPNLALDVVVLPKCKSGAASTFMSQYSQMLEEVHTHLTNANLKYKAAADTRRRQQLFKVGDLVMVRLRRERFPPGAYSKLSRRKIGPVPIIAKINDNAYTVELPADQNTSPTFNVSDIWPYHPPDNSVITISSSESSSSDAGED</sequence>
<gene>
    <name evidence="2" type="ORF">MA16_Dca013606</name>
</gene>
<dbReference type="AlphaFoldDB" id="A0A2I0VUT8"/>
<dbReference type="Proteomes" id="UP000233837">
    <property type="component" value="Unassembled WGS sequence"/>
</dbReference>
<evidence type="ECO:0000259" key="1">
    <source>
        <dbReference type="Pfam" id="PF24626"/>
    </source>
</evidence>
<feature type="domain" description="Tf2-1-like SH3-like" evidence="1">
    <location>
        <begin position="88"/>
        <end position="150"/>
    </location>
</feature>
<keyword evidence="3" id="KW-1185">Reference proteome</keyword>
<dbReference type="PANTHER" id="PTHR37984">
    <property type="entry name" value="PROTEIN CBG26694"/>
    <property type="match status" value="1"/>
</dbReference>
<reference evidence="2 3" key="1">
    <citation type="journal article" date="2016" name="Sci. Rep.">
        <title>The Dendrobium catenatum Lindl. genome sequence provides insights into polysaccharide synthase, floral development and adaptive evolution.</title>
        <authorList>
            <person name="Zhang G.Q."/>
            <person name="Xu Q."/>
            <person name="Bian C."/>
            <person name="Tsai W.C."/>
            <person name="Yeh C.M."/>
            <person name="Liu K.W."/>
            <person name="Yoshida K."/>
            <person name="Zhang L.S."/>
            <person name="Chang S.B."/>
            <person name="Chen F."/>
            <person name="Shi Y."/>
            <person name="Su Y.Y."/>
            <person name="Zhang Y.Q."/>
            <person name="Chen L.J."/>
            <person name="Yin Y."/>
            <person name="Lin M."/>
            <person name="Huang H."/>
            <person name="Deng H."/>
            <person name="Wang Z.W."/>
            <person name="Zhu S.L."/>
            <person name="Zhao X."/>
            <person name="Deng C."/>
            <person name="Niu S.C."/>
            <person name="Huang J."/>
            <person name="Wang M."/>
            <person name="Liu G.H."/>
            <person name="Yang H.J."/>
            <person name="Xiao X.J."/>
            <person name="Hsiao Y.Y."/>
            <person name="Wu W.L."/>
            <person name="Chen Y.Y."/>
            <person name="Mitsuda N."/>
            <person name="Ohme-Takagi M."/>
            <person name="Luo Y.B."/>
            <person name="Van de Peer Y."/>
            <person name="Liu Z.J."/>
        </authorList>
    </citation>
    <scope>NUCLEOTIDE SEQUENCE [LARGE SCALE GENOMIC DNA]</scope>
    <source>
        <tissue evidence="2">The whole plant</tissue>
    </source>
</reference>
<protein>
    <recommendedName>
        <fullName evidence="1">Tf2-1-like SH3-like domain-containing protein</fullName>
    </recommendedName>
</protein>
<dbReference type="PANTHER" id="PTHR37984:SF5">
    <property type="entry name" value="PROTEIN NYNRIN-LIKE"/>
    <property type="match status" value="1"/>
</dbReference>
<accession>A0A2I0VUT8</accession>
<proteinExistence type="predicted"/>
<dbReference type="InterPro" id="IPR050951">
    <property type="entry name" value="Retrovirus_Pol_polyprotein"/>
</dbReference>
<organism evidence="2 3">
    <name type="scientific">Dendrobium catenatum</name>
    <dbReference type="NCBI Taxonomy" id="906689"/>
    <lineage>
        <taxon>Eukaryota</taxon>
        <taxon>Viridiplantae</taxon>
        <taxon>Streptophyta</taxon>
        <taxon>Embryophyta</taxon>
        <taxon>Tracheophyta</taxon>
        <taxon>Spermatophyta</taxon>
        <taxon>Magnoliopsida</taxon>
        <taxon>Liliopsida</taxon>
        <taxon>Asparagales</taxon>
        <taxon>Orchidaceae</taxon>
        <taxon>Epidendroideae</taxon>
        <taxon>Malaxideae</taxon>
        <taxon>Dendrobiinae</taxon>
        <taxon>Dendrobium</taxon>
    </lineage>
</organism>
<evidence type="ECO:0000313" key="2">
    <source>
        <dbReference type="EMBL" id="PKU67182.1"/>
    </source>
</evidence>
<reference evidence="2 3" key="2">
    <citation type="journal article" date="2017" name="Nature">
        <title>The Apostasia genome and the evolution of orchids.</title>
        <authorList>
            <person name="Zhang G.Q."/>
            <person name="Liu K.W."/>
            <person name="Li Z."/>
            <person name="Lohaus R."/>
            <person name="Hsiao Y.Y."/>
            <person name="Niu S.C."/>
            <person name="Wang J.Y."/>
            <person name="Lin Y.C."/>
            <person name="Xu Q."/>
            <person name="Chen L.J."/>
            <person name="Yoshida K."/>
            <person name="Fujiwara S."/>
            <person name="Wang Z.W."/>
            <person name="Zhang Y.Q."/>
            <person name="Mitsuda N."/>
            <person name="Wang M."/>
            <person name="Liu G.H."/>
            <person name="Pecoraro L."/>
            <person name="Huang H.X."/>
            <person name="Xiao X.J."/>
            <person name="Lin M."/>
            <person name="Wu X.Y."/>
            <person name="Wu W.L."/>
            <person name="Chen Y.Y."/>
            <person name="Chang S.B."/>
            <person name="Sakamoto S."/>
            <person name="Ohme-Takagi M."/>
            <person name="Yagi M."/>
            <person name="Zeng S.J."/>
            <person name="Shen C.Y."/>
            <person name="Yeh C.M."/>
            <person name="Luo Y.B."/>
            <person name="Tsai W.C."/>
            <person name="Van de Peer Y."/>
            <person name="Liu Z.J."/>
        </authorList>
    </citation>
    <scope>NUCLEOTIDE SEQUENCE [LARGE SCALE GENOMIC DNA]</scope>
    <source>
        <tissue evidence="2">The whole plant</tissue>
    </source>
</reference>